<dbReference type="Pfam" id="PF00725">
    <property type="entry name" value="3HCDH"/>
    <property type="match status" value="1"/>
</dbReference>
<dbReference type="Gene3D" id="1.10.1040.10">
    <property type="entry name" value="N-(1-d-carboxylethyl)-l-norvaline Dehydrogenase, domain 2"/>
    <property type="match status" value="1"/>
</dbReference>
<dbReference type="GO" id="GO:0070403">
    <property type="term" value="F:NAD+ binding"/>
    <property type="evidence" value="ECO:0007669"/>
    <property type="project" value="InterPro"/>
</dbReference>
<evidence type="ECO:0000259" key="3">
    <source>
        <dbReference type="Pfam" id="PF00725"/>
    </source>
</evidence>
<keyword evidence="2" id="KW-0560">Oxidoreductase</keyword>
<dbReference type="Pfam" id="PF02737">
    <property type="entry name" value="3HCDH_N"/>
    <property type="match status" value="1"/>
</dbReference>
<dbReference type="InterPro" id="IPR006176">
    <property type="entry name" value="3-OHacyl-CoA_DH_NAD-bd"/>
</dbReference>
<dbReference type="GO" id="GO:0016616">
    <property type="term" value="F:oxidoreductase activity, acting on the CH-OH group of donors, NAD or NADP as acceptor"/>
    <property type="evidence" value="ECO:0007669"/>
    <property type="project" value="InterPro"/>
</dbReference>
<dbReference type="InterPro" id="IPR006180">
    <property type="entry name" value="3-OHacyl-CoA_DH_CS"/>
</dbReference>
<dbReference type="PANTHER" id="PTHR48075:SF5">
    <property type="entry name" value="3-HYDROXYBUTYRYL-COA DEHYDROGENASE"/>
    <property type="match status" value="1"/>
</dbReference>
<evidence type="ECO:0000313" key="5">
    <source>
        <dbReference type="EMBL" id="CAB4633052.1"/>
    </source>
</evidence>
<dbReference type="GO" id="GO:0006631">
    <property type="term" value="P:fatty acid metabolic process"/>
    <property type="evidence" value="ECO:0007669"/>
    <property type="project" value="InterPro"/>
</dbReference>
<comment type="similarity">
    <text evidence="1">Belongs to the 3-hydroxyacyl-CoA dehydrogenase family.</text>
</comment>
<gene>
    <name evidence="5" type="ORF">UFOPK1961_00893</name>
</gene>
<dbReference type="InterPro" id="IPR008927">
    <property type="entry name" value="6-PGluconate_DH-like_C_sf"/>
</dbReference>
<protein>
    <submittedName>
        <fullName evidence="5">Unannotated protein</fullName>
    </submittedName>
</protein>
<dbReference type="InterPro" id="IPR022694">
    <property type="entry name" value="3-OHacyl-CoA_DH"/>
</dbReference>
<dbReference type="PANTHER" id="PTHR48075">
    <property type="entry name" value="3-HYDROXYACYL-COA DEHYDROGENASE FAMILY PROTEIN"/>
    <property type="match status" value="1"/>
</dbReference>
<evidence type="ECO:0000259" key="4">
    <source>
        <dbReference type="Pfam" id="PF02737"/>
    </source>
</evidence>
<evidence type="ECO:0000256" key="1">
    <source>
        <dbReference type="ARBA" id="ARBA00009463"/>
    </source>
</evidence>
<dbReference type="InterPro" id="IPR006108">
    <property type="entry name" value="3HC_DH_C"/>
</dbReference>
<dbReference type="Gene3D" id="3.40.50.720">
    <property type="entry name" value="NAD(P)-binding Rossmann-like Domain"/>
    <property type="match status" value="1"/>
</dbReference>
<dbReference type="AlphaFoldDB" id="A0A6J6J7P8"/>
<dbReference type="EMBL" id="CAEZVJ010000103">
    <property type="protein sequence ID" value="CAB4633052.1"/>
    <property type="molecule type" value="Genomic_DNA"/>
</dbReference>
<dbReference type="PROSITE" id="PS00067">
    <property type="entry name" value="3HCDH"/>
    <property type="match status" value="1"/>
</dbReference>
<feature type="domain" description="3-hydroxyacyl-CoA dehydrogenase NAD binding" evidence="4">
    <location>
        <begin position="8"/>
        <end position="179"/>
    </location>
</feature>
<dbReference type="InterPro" id="IPR013328">
    <property type="entry name" value="6PGD_dom2"/>
</dbReference>
<accession>A0A6J6J7P8</accession>
<reference evidence="5" key="1">
    <citation type="submission" date="2020-05" db="EMBL/GenBank/DDBJ databases">
        <authorList>
            <person name="Chiriac C."/>
            <person name="Salcher M."/>
            <person name="Ghai R."/>
            <person name="Kavagutti S V."/>
        </authorList>
    </citation>
    <scope>NUCLEOTIDE SEQUENCE</scope>
</reference>
<evidence type="ECO:0000256" key="2">
    <source>
        <dbReference type="ARBA" id="ARBA00023002"/>
    </source>
</evidence>
<dbReference type="InterPro" id="IPR036291">
    <property type="entry name" value="NAD(P)-bd_dom_sf"/>
</dbReference>
<proteinExistence type="inferred from homology"/>
<dbReference type="PIRSF" id="PIRSF000105">
    <property type="entry name" value="HCDH"/>
    <property type="match status" value="1"/>
</dbReference>
<name>A0A6J6J7P8_9ZZZZ</name>
<dbReference type="SUPFAM" id="SSF51735">
    <property type="entry name" value="NAD(P)-binding Rossmann-fold domains"/>
    <property type="match status" value="1"/>
</dbReference>
<organism evidence="5">
    <name type="scientific">freshwater metagenome</name>
    <dbReference type="NCBI Taxonomy" id="449393"/>
    <lineage>
        <taxon>unclassified sequences</taxon>
        <taxon>metagenomes</taxon>
        <taxon>ecological metagenomes</taxon>
    </lineage>
</organism>
<feature type="domain" description="3-hydroxyacyl-CoA dehydrogenase C-terminal" evidence="3">
    <location>
        <begin position="183"/>
        <end position="281"/>
    </location>
</feature>
<dbReference type="SUPFAM" id="SSF48179">
    <property type="entry name" value="6-phosphogluconate dehydrogenase C-terminal domain-like"/>
    <property type="match status" value="1"/>
</dbReference>
<sequence length="313" mass="33243">MSLPAITTIVGSGTMGPGIAAIFARAGSQVRVFDISEVALENAKSALTLCESVLDQIGGKSTSSGTVTFHTDLAEALTDTNFVVEAVPEKIDLKKSVLADVEKYVGKDVIIASNTSGIPITAIAEALTNPERFIGMHWSNPPHIIPMIEVVPGEKTGGAIADRLIEIVHAFGYEAVYEKEKAGFVENRVLYAILRECLALVDEGVISQRDLDVCVKWGIGYKLAVVGPMRLLDMAGLDIYTSVASYLNPDLSNTAGVPPFISDLVEKGKLGMKSSGGIFEYGDGDVAKTRGEIVKQFIAVRKSMPAPLSGSII</sequence>